<reference evidence="2 3" key="3">
    <citation type="journal article" date="2013" name="Rice">
        <title>Improvement of the Oryza sativa Nipponbare reference genome using next generation sequence and optical map data.</title>
        <authorList>
            <person name="Kawahara Y."/>
            <person name="de la Bastide M."/>
            <person name="Hamilton J.P."/>
            <person name="Kanamori H."/>
            <person name="McCombie W.R."/>
            <person name="Ouyang S."/>
            <person name="Schwartz D.C."/>
            <person name="Tanaka T."/>
            <person name="Wu J."/>
            <person name="Zhou S."/>
            <person name="Childs K.L."/>
            <person name="Davidson R.M."/>
            <person name="Lin H."/>
            <person name="Quesada-Ocampo L."/>
            <person name="Vaillancourt B."/>
            <person name="Sakai H."/>
            <person name="Lee S.S."/>
            <person name="Kim J."/>
            <person name="Numa H."/>
            <person name="Itoh T."/>
            <person name="Buell C.R."/>
            <person name="Matsumoto T."/>
        </authorList>
    </citation>
    <scope>NUCLEOTIDE SEQUENCE [LARGE SCALE GENOMIC DNA]</scope>
    <source>
        <strain evidence="3">cv. Nipponbare</strain>
    </source>
</reference>
<gene>
    <name evidence="2" type="ordered locus">Os03g0278333</name>
    <name evidence="2" type="ORF">OSNPB_030278333</name>
</gene>
<dbReference type="Proteomes" id="UP000059680">
    <property type="component" value="Chromosome 3"/>
</dbReference>
<evidence type="ECO:0000313" key="3">
    <source>
        <dbReference type="Proteomes" id="UP000059680"/>
    </source>
</evidence>
<organism evidence="2 3">
    <name type="scientific">Oryza sativa subsp. japonica</name>
    <name type="common">Rice</name>
    <dbReference type="NCBI Taxonomy" id="39947"/>
    <lineage>
        <taxon>Eukaryota</taxon>
        <taxon>Viridiplantae</taxon>
        <taxon>Streptophyta</taxon>
        <taxon>Embryophyta</taxon>
        <taxon>Tracheophyta</taxon>
        <taxon>Spermatophyta</taxon>
        <taxon>Magnoliopsida</taxon>
        <taxon>Liliopsida</taxon>
        <taxon>Poales</taxon>
        <taxon>Poaceae</taxon>
        <taxon>BOP clade</taxon>
        <taxon>Oryzoideae</taxon>
        <taxon>Oryzeae</taxon>
        <taxon>Oryzinae</taxon>
        <taxon>Oryza</taxon>
        <taxon>Oryza sativa</taxon>
    </lineage>
</organism>
<keyword evidence="3" id="KW-1185">Reference proteome</keyword>
<protein>
    <submittedName>
        <fullName evidence="2">Os03g0278333 protein</fullName>
    </submittedName>
</protein>
<dbReference type="PaxDb" id="39947-A0A0P0VWN8"/>
<proteinExistence type="predicted"/>
<accession>A0A0P0VWN8</accession>
<name>A0A0P0VWN8_ORYSJ</name>
<keyword evidence="1" id="KW-0472">Membrane</keyword>
<feature type="transmembrane region" description="Helical" evidence="1">
    <location>
        <begin position="21"/>
        <end position="41"/>
    </location>
</feature>
<dbReference type="EMBL" id="AP014959">
    <property type="protein sequence ID" value="BAS83538.1"/>
    <property type="molecule type" value="Genomic_DNA"/>
</dbReference>
<keyword evidence="1" id="KW-0812">Transmembrane</keyword>
<evidence type="ECO:0000256" key="1">
    <source>
        <dbReference type="SAM" id="Phobius"/>
    </source>
</evidence>
<reference evidence="3" key="1">
    <citation type="journal article" date="2005" name="Nature">
        <title>The map-based sequence of the rice genome.</title>
        <authorList>
            <consortium name="International rice genome sequencing project (IRGSP)"/>
            <person name="Matsumoto T."/>
            <person name="Wu J."/>
            <person name="Kanamori H."/>
            <person name="Katayose Y."/>
            <person name="Fujisawa M."/>
            <person name="Namiki N."/>
            <person name="Mizuno H."/>
            <person name="Yamamoto K."/>
            <person name="Antonio B.A."/>
            <person name="Baba T."/>
            <person name="Sakata K."/>
            <person name="Nagamura Y."/>
            <person name="Aoki H."/>
            <person name="Arikawa K."/>
            <person name="Arita K."/>
            <person name="Bito T."/>
            <person name="Chiden Y."/>
            <person name="Fujitsuka N."/>
            <person name="Fukunaka R."/>
            <person name="Hamada M."/>
            <person name="Harada C."/>
            <person name="Hayashi A."/>
            <person name="Hijishita S."/>
            <person name="Honda M."/>
            <person name="Hosokawa S."/>
            <person name="Ichikawa Y."/>
            <person name="Idonuma A."/>
            <person name="Iijima M."/>
            <person name="Ikeda M."/>
            <person name="Ikeno M."/>
            <person name="Ito K."/>
            <person name="Ito S."/>
            <person name="Ito T."/>
            <person name="Ito Y."/>
            <person name="Ito Y."/>
            <person name="Iwabuchi A."/>
            <person name="Kamiya K."/>
            <person name="Karasawa W."/>
            <person name="Kurita K."/>
            <person name="Katagiri S."/>
            <person name="Kikuta A."/>
            <person name="Kobayashi H."/>
            <person name="Kobayashi N."/>
            <person name="Machita K."/>
            <person name="Maehara T."/>
            <person name="Masukawa M."/>
            <person name="Mizubayashi T."/>
            <person name="Mukai Y."/>
            <person name="Nagasaki H."/>
            <person name="Nagata Y."/>
            <person name="Naito S."/>
            <person name="Nakashima M."/>
            <person name="Nakama Y."/>
            <person name="Nakamichi Y."/>
            <person name="Nakamura M."/>
            <person name="Meguro A."/>
            <person name="Negishi M."/>
            <person name="Ohta I."/>
            <person name="Ohta T."/>
            <person name="Okamoto M."/>
            <person name="Ono N."/>
            <person name="Saji S."/>
            <person name="Sakaguchi M."/>
            <person name="Sakai K."/>
            <person name="Shibata M."/>
            <person name="Shimokawa T."/>
            <person name="Song J."/>
            <person name="Takazaki Y."/>
            <person name="Terasawa K."/>
            <person name="Tsugane M."/>
            <person name="Tsuji K."/>
            <person name="Ueda S."/>
            <person name="Waki K."/>
            <person name="Yamagata H."/>
            <person name="Yamamoto M."/>
            <person name="Yamamoto S."/>
            <person name="Yamane H."/>
            <person name="Yoshiki S."/>
            <person name="Yoshihara R."/>
            <person name="Yukawa K."/>
            <person name="Zhong H."/>
            <person name="Yano M."/>
            <person name="Yuan Q."/>
            <person name="Ouyang S."/>
            <person name="Liu J."/>
            <person name="Jones K.M."/>
            <person name="Gansberger K."/>
            <person name="Moffat K."/>
            <person name="Hill J."/>
            <person name="Bera J."/>
            <person name="Fadrosh D."/>
            <person name="Jin S."/>
            <person name="Johri S."/>
            <person name="Kim M."/>
            <person name="Overton L."/>
            <person name="Reardon M."/>
            <person name="Tsitrin T."/>
            <person name="Vuong H."/>
            <person name="Weaver B."/>
            <person name="Ciecko A."/>
            <person name="Tallon L."/>
            <person name="Jackson J."/>
            <person name="Pai G."/>
            <person name="Aken S.V."/>
            <person name="Utterback T."/>
            <person name="Reidmuller S."/>
            <person name="Feldblyum T."/>
            <person name="Hsiao J."/>
            <person name="Zismann V."/>
            <person name="Iobst S."/>
            <person name="de Vazeille A.R."/>
            <person name="Buell C.R."/>
            <person name="Ying K."/>
            <person name="Li Y."/>
            <person name="Lu T."/>
            <person name="Huang Y."/>
            <person name="Zhao Q."/>
            <person name="Feng Q."/>
            <person name="Zhang L."/>
            <person name="Zhu J."/>
            <person name="Weng Q."/>
            <person name="Mu J."/>
            <person name="Lu Y."/>
            <person name="Fan D."/>
            <person name="Liu Y."/>
            <person name="Guan J."/>
            <person name="Zhang Y."/>
            <person name="Yu S."/>
            <person name="Liu X."/>
            <person name="Zhang Y."/>
            <person name="Hong G."/>
            <person name="Han B."/>
            <person name="Choisne N."/>
            <person name="Demange N."/>
            <person name="Orjeda G."/>
            <person name="Samain S."/>
            <person name="Cattolico L."/>
            <person name="Pelletier E."/>
            <person name="Couloux A."/>
            <person name="Segurens B."/>
            <person name="Wincker P."/>
            <person name="D'Hont A."/>
            <person name="Scarpelli C."/>
            <person name="Weissenbach J."/>
            <person name="Salanoubat M."/>
            <person name="Quetier F."/>
            <person name="Yu Y."/>
            <person name="Kim H.R."/>
            <person name="Rambo T."/>
            <person name="Currie J."/>
            <person name="Collura K."/>
            <person name="Luo M."/>
            <person name="Yang T."/>
            <person name="Ammiraju J.S.S."/>
            <person name="Engler F."/>
            <person name="Soderlund C."/>
            <person name="Wing R.A."/>
            <person name="Palmer L.E."/>
            <person name="de la Bastide M."/>
            <person name="Spiegel L."/>
            <person name="Nascimento L."/>
            <person name="Zutavern T."/>
            <person name="O'Shaughnessy A."/>
            <person name="Dike S."/>
            <person name="Dedhia N."/>
            <person name="Preston R."/>
            <person name="Balija V."/>
            <person name="McCombie W.R."/>
            <person name="Chow T."/>
            <person name="Chen H."/>
            <person name="Chung M."/>
            <person name="Chen C."/>
            <person name="Shaw J."/>
            <person name="Wu H."/>
            <person name="Hsiao K."/>
            <person name="Chao Y."/>
            <person name="Chu M."/>
            <person name="Cheng C."/>
            <person name="Hour A."/>
            <person name="Lee P."/>
            <person name="Lin S."/>
            <person name="Lin Y."/>
            <person name="Liou J."/>
            <person name="Liu S."/>
            <person name="Hsing Y."/>
            <person name="Raghuvanshi S."/>
            <person name="Mohanty A."/>
            <person name="Bharti A.K."/>
            <person name="Gaur A."/>
            <person name="Gupta V."/>
            <person name="Kumar D."/>
            <person name="Ravi V."/>
            <person name="Vij S."/>
            <person name="Kapur A."/>
            <person name="Khurana P."/>
            <person name="Khurana P."/>
            <person name="Khurana J.P."/>
            <person name="Tyagi A.K."/>
            <person name="Gaikwad K."/>
            <person name="Singh A."/>
            <person name="Dalal V."/>
            <person name="Srivastava S."/>
            <person name="Dixit A."/>
            <person name="Pal A.K."/>
            <person name="Ghazi I.A."/>
            <person name="Yadav M."/>
            <person name="Pandit A."/>
            <person name="Bhargava A."/>
            <person name="Sureshbabu K."/>
            <person name="Batra K."/>
            <person name="Sharma T.R."/>
            <person name="Mohapatra T."/>
            <person name="Singh N.K."/>
            <person name="Messing J."/>
            <person name="Nelson A.B."/>
            <person name="Fuks G."/>
            <person name="Kavchok S."/>
            <person name="Keizer G."/>
            <person name="Linton E."/>
            <person name="Llaca V."/>
            <person name="Song R."/>
            <person name="Tanyolac B."/>
            <person name="Young S."/>
            <person name="Ho-Il K."/>
            <person name="Hahn J.H."/>
            <person name="Sangsakoo G."/>
            <person name="Vanavichit A."/>
            <person name="de Mattos Luiz.A.T."/>
            <person name="Zimmer P.D."/>
            <person name="Malone G."/>
            <person name="Dellagostin O."/>
            <person name="de Oliveira A.C."/>
            <person name="Bevan M."/>
            <person name="Bancroft I."/>
            <person name="Minx P."/>
            <person name="Cordum H."/>
            <person name="Wilson R."/>
            <person name="Cheng Z."/>
            <person name="Jin W."/>
            <person name="Jiang J."/>
            <person name="Leong S.A."/>
            <person name="Iwama H."/>
            <person name="Gojobori T."/>
            <person name="Itoh T."/>
            <person name="Niimura Y."/>
            <person name="Fujii Y."/>
            <person name="Habara T."/>
            <person name="Sakai H."/>
            <person name="Sato Y."/>
            <person name="Wilson G."/>
            <person name="Kumar K."/>
            <person name="McCouch S."/>
            <person name="Juretic N."/>
            <person name="Hoen D."/>
            <person name="Wright S."/>
            <person name="Bruskiewich R."/>
            <person name="Bureau T."/>
            <person name="Miyao A."/>
            <person name="Hirochika H."/>
            <person name="Nishikawa T."/>
            <person name="Kadowaki K."/>
            <person name="Sugiura M."/>
            <person name="Burr B."/>
            <person name="Sasaki T."/>
        </authorList>
    </citation>
    <scope>NUCLEOTIDE SEQUENCE [LARGE SCALE GENOMIC DNA]</scope>
    <source>
        <strain evidence="3">cv. Nipponbare</strain>
    </source>
</reference>
<dbReference type="OMA" id="CTHIKPY"/>
<dbReference type="InParanoid" id="A0A0P0VWN8"/>
<keyword evidence="1" id="KW-1133">Transmembrane helix</keyword>
<reference evidence="2 3" key="2">
    <citation type="journal article" date="2013" name="Plant Cell Physiol.">
        <title>Rice Annotation Project Database (RAP-DB): an integrative and interactive database for rice genomics.</title>
        <authorList>
            <person name="Sakai H."/>
            <person name="Lee S.S."/>
            <person name="Tanaka T."/>
            <person name="Numa H."/>
            <person name="Kim J."/>
            <person name="Kawahara Y."/>
            <person name="Wakimoto H."/>
            <person name="Yang C.C."/>
            <person name="Iwamoto M."/>
            <person name="Abe T."/>
            <person name="Yamada Y."/>
            <person name="Muto A."/>
            <person name="Inokuchi H."/>
            <person name="Ikemura T."/>
            <person name="Matsumoto T."/>
            <person name="Sasaki T."/>
            <person name="Itoh T."/>
        </authorList>
    </citation>
    <scope>NUCLEOTIDE SEQUENCE [LARGE SCALE GENOMIC DNA]</scope>
    <source>
        <strain evidence="3">cv. Nipponbare</strain>
    </source>
</reference>
<sequence length="78" mass="8868">MWSNSSRPSLRRKRNISGNQVIFITVFTSIHLTLVLCRHIKPYNSVNQDPTNKGFVVATEHGSTNSRNKQINILQISC</sequence>
<dbReference type="Gramene" id="Os03t0278333-00">
    <property type="protein sequence ID" value="Os03t0278333-00"/>
    <property type="gene ID" value="Os03g0278333"/>
</dbReference>
<evidence type="ECO:0000313" key="2">
    <source>
        <dbReference type="EMBL" id="BAS83538.1"/>
    </source>
</evidence>
<dbReference type="AlphaFoldDB" id="A0A0P0VWN8"/>